<dbReference type="InterPro" id="IPR005302">
    <property type="entry name" value="MoCF_Sase_C"/>
</dbReference>
<dbReference type="PANTHER" id="PTHR36930">
    <property type="entry name" value="METAL-SULFUR CLUSTER BIOSYNTHESIS PROTEINS YUAD-RELATED"/>
    <property type="match status" value="1"/>
</dbReference>
<dbReference type="EMBL" id="JAJNCT010000010">
    <property type="protein sequence ID" value="MCD2166036.1"/>
    <property type="molecule type" value="Genomic_DNA"/>
</dbReference>
<dbReference type="SUPFAM" id="SSF50800">
    <property type="entry name" value="PK beta-barrel domain-like"/>
    <property type="match status" value="1"/>
</dbReference>
<evidence type="ECO:0000313" key="3">
    <source>
        <dbReference type="Proteomes" id="UP001199260"/>
    </source>
</evidence>
<accession>A0AAW4XY28</accession>
<evidence type="ECO:0000313" key="2">
    <source>
        <dbReference type="EMBL" id="MCD2166036.1"/>
    </source>
</evidence>
<dbReference type="Pfam" id="PF03473">
    <property type="entry name" value="MOSC"/>
    <property type="match status" value="1"/>
</dbReference>
<dbReference type="InterPro" id="IPR011037">
    <property type="entry name" value="Pyrv_Knase-like_insert_dom_sf"/>
</dbReference>
<dbReference type="GO" id="GO:0003824">
    <property type="term" value="F:catalytic activity"/>
    <property type="evidence" value="ECO:0007669"/>
    <property type="project" value="InterPro"/>
</dbReference>
<keyword evidence="3" id="KW-1185">Reference proteome</keyword>
<feature type="domain" description="MOSC" evidence="1">
    <location>
        <begin position="39"/>
        <end position="159"/>
    </location>
</feature>
<dbReference type="GO" id="GO:0030170">
    <property type="term" value="F:pyridoxal phosphate binding"/>
    <property type="evidence" value="ECO:0007669"/>
    <property type="project" value="InterPro"/>
</dbReference>
<organism evidence="2 3">
    <name type="scientific">Comamonas koreensis</name>
    <dbReference type="NCBI Taxonomy" id="160825"/>
    <lineage>
        <taxon>Bacteria</taxon>
        <taxon>Pseudomonadati</taxon>
        <taxon>Pseudomonadota</taxon>
        <taxon>Betaproteobacteria</taxon>
        <taxon>Burkholderiales</taxon>
        <taxon>Comamonadaceae</taxon>
        <taxon>Comamonas</taxon>
    </lineage>
</organism>
<dbReference type="Gene3D" id="2.40.33.20">
    <property type="entry name" value="PK beta-barrel domain-like"/>
    <property type="match status" value="1"/>
</dbReference>
<dbReference type="PROSITE" id="PS51340">
    <property type="entry name" value="MOSC"/>
    <property type="match status" value="1"/>
</dbReference>
<name>A0AAW4XY28_9BURK</name>
<dbReference type="Proteomes" id="UP001199260">
    <property type="component" value="Unassembled WGS sequence"/>
</dbReference>
<gene>
    <name evidence="2" type="ORF">LPW39_12910</name>
</gene>
<proteinExistence type="predicted"/>
<dbReference type="InterPro" id="IPR036217">
    <property type="entry name" value="MethylDNA_cys_MeTrfase_DNAb"/>
</dbReference>
<reference evidence="2 3" key="1">
    <citation type="submission" date="2021-11" db="EMBL/GenBank/DDBJ databases">
        <title>Genome sequence.</title>
        <authorList>
            <person name="Sun Q."/>
        </authorList>
    </citation>
    <scope>NUCLEOTIDE SEQUENCE [LARGE SCALE GENOMIC DNA]</scope>
    <source>
        <strain evidence="2 3">KCTC 12005</strain>
    </source>
</reference>
<dbReference type="Gene3D" id="1.10.10.10">
    <property type="entry name" value="Winged helix-like DNA-binding domain superfamily/Winged helix DNA-binding domain"/>
    <property type="match status" value="1"/>
</dbReference>
<dbReference type="RefSeq" id="WP_230775412.1">
    <property type="nucleotide sequence ID" value="NZ_JAJNCT010000010.1"/>
</dbReference>
<dbReference type="InterPro" id="IPR052716">
    <property type="entry name" value="MOSC_domain"/>
</dbReference>
<dbReference type="SUPFAM" id="SSF46767">
    <property type="entry name" value="Methylated DNA-protein cysteine methyltransferase, C-terminal domain"/>
    <property type="match status" value="1"/>
</dbReference>
<dbReference type="GO" id="GO:0030151">
    <property type="term" value="F:molybdenum ion binding"/>
    <property type="evidence" value="ECO:0007669"/>
    <property type="project" value="InterPro"/>
</dbReference>
<sequence length="244" mass="26486">MFPFPSTLLPTLAALSDRWQPIGSVQTLYVRAGKAPEPRSVAEAQAIGGYGLAEDRHASILSPRQLLVADNGAYRRWDFPEGMLRENLRVDFSTRGLASGDLLRIGSDVVLWITFVCEPCRLLERRAPGIAAKIGRDRGMLARVLRGGTIRRGAEIAVCRAIAPALSDQWQQRVQQVACAVPEGAWISYRQLAEMAGVQTAYCRAFPKVLAQLPAPVAARVRSPRSGAGEAPWSGAGFFGMAQD</sequence>
<dbReference type="InterPro" id="IPR036388">
    <property type="entry name" value="WH-like_DNA-bd_sf"/>
</dbReference>
<dbReference type="PANTHER" id="PTHR36930:SF1">
    <property type="entry name" value="MOSC DOMAIN-CONTAINING PROTEIN"/>
    <property type="match status" value="1"/>
</dbReference>
<protein>
    <submittedName>
        <fullName evidence="2">MGMT family protein</fullName>
    </submittedName>
</protein>
<comment type="caution">
    <text evidence="2">The sequence shown here is derived from an EMBL/GenBank/DDBJ whole genome shotgun (WGS) entry which is preliminary data.</text>
</comment>
<evidence type="ECO:0000259" key="1">
    <source>
        <dbReference type="PROSITE" id="PS51340"/>
    </source>
</evidence>
<dbReference type="AlphaFoldDB" id="A0AAW4XY28"/>